<organism evidence="12 13">
    <name type="scientific">Candidatus Segetimicrobium genomatis</name>
    <dbReference type="NCBI Taxonomy" id="2569760"/>
    <lineage>
        <taxon>Bacteria</taxon>
        <taxon>Bacillati</taxon>
        <taxon>Candidatus Sysuimicrobiota</taxon>
        <taxon>Candidatus Sysuimicrobiia</taxon>
        <taxon>Candidatus Sysuimicrobiales</taxon>
        <taxon>Candidatus Segetimicrobiaceae</taxon>
        <taxon>Candidatus Segetimicrobium</taxon>
    </lineage>
</organism>
<feature type="transmembrane region" description="Helical" evidence="9">
    <location>
        <begin position="271"/>
        <end position="293"/>
    </location>
</feature>
<dbReference type="InterPro" id="IPR039421">
    <property type="entry name" value="Type_1_exporter"/>
</dbReference>
<evidence type="ECO:0000259" key="11">
    <source>
        <dbReference type="PROSITE" id="PS50929"/>
    </source>
</evidence>
<dbReference type="GO" id="GO:0005524">
    <property type="term" value="F:ATP binding"/>
    <property type="evidence" value="ECO:0007669"/>
    <property type="project" value="UniProtKB-KW"/>
</dbReference>
<evidence type="ECO:0000256" key="1">
    <source>
        <dbReference type="ARBA" id="ARBA00004651"/>
    </source>
</evidence>
<keyword evidence="7 9" id="KW-1133">Transmembrane helix</keyword>
<dbReference type="SUPFAM" id="SSF90123">
    <property type="entry name" value="ABC transporter transmembrane region"/>
    <property type="match status" value="1"/>
</dbReference>
<feature type="transmembrane region" description="Helical" evidence="9">
    <location>
        <begin position="237"/>
        <end position="259"/>
    </location>
</feature>
<feature type="transmembrane region" description="Helical" evidence="9">
    <location>
        <begin position="32"/>
        <end position="56"/>
    </location>
</feature>
<dbReference type="AlphaFoldDB" id="A0A537JMJ8"/>
<dbReference type="InterPro" id="IPR036640">
    <property type="entry name" value="ABC1_TM_sf"/>
</dbReference>
<keyword evidence="5" id="KW-0547">Nucleotide-binding</keyword>
<name>A0A537JMJ8_9BACT</name>
<comment type="subcellular location">
    <subcellularLocation>
        <location evidence="1">Cell membrane</location>
        <topology evidence="1">Multi-pass membrane protein</topology>
    </subcellularLocation>
</comment>
<dbReference type="Gene3D" id="1.20.1560.10">
    <property type="entry name" value="ABC transporter type 1, transmembrane domain"/>
    <property type="match status" value="1"/>
</dbReference>
<evidence type="ECO:0000256" key="8">
    <source>
        <dbReference type="ARBA" id="ARBA00023136"/>
    </source>
</evidence>
<feature type="domain" description="ABC transporter" evidence="10">
    <location>
        <begin position="326"/>
        <end position="547"/>
    </location>
</feature>
<dbReference type="GO" id="GO:0016887">
    <property type="term" value="F:ATP hydrolysis activity"/>
    <property type="evidence" value="ECO:0007669"/>
    <property type="project" value="InterPro"/>
</dbReference>
<dbReference type="InterPro" id="IPR027417">
    <property type="entry name" value="P-loop_NTPase"/>
</dbReference>
<dbReference type="SMART" id="SM00382">
    <property type="entry name" value="AAA"/>
    <property type="match status" value="1"/>
</dbReference>
<keyword evidence="3" id="KW-1003">Cell membrane</keyword>
<dbReference type="InterPro" id="IPR003593">
    <property type="entry name" value="AAA+_ATPase"/>
</dbReference>
<evidence type="ECO:0000256" key="6">
    <source>
        <dbReference type="ARBA" id="ARBA00022840"/>
    </source>
</evidence>
<reference evidence="12 13" key="1">
    <citation type="journal article" date="2019" name="Nat. Microbiol.">
        <title>Mediterranean grassland soil C-N compound turnover is dependent on rainfall and depth, and is mediated by genomically divergent microorganisms.</title>
        <authorList>
            <person name="Diamond S."/>
            <person name="Andeer P.F."/>
            <person name="Li Z."/>
            <person name="Crits-Christoph A."/>
            <person name="Burstein D."/>
            <person name="Anantharaman K."/>
            <person name="Lane K.R."/>
            <person name="Thomas B.C."/>
            <person name="Pan C."/>
            <person name="Northen T.R."/>
            <person name="Banfield J.F."/>
        </authorList>
    </citation>
    <scope>NUCLEOTIDE SEQUENCE [LARGE SCALE GENOMIC DNA]</scope>
    <source>
        <strain evidence="12">NP_7</strain>
    </source>
</reference>
<evidence type="ECO:0000256" key="4">
    <source>
        <dbReference type="ARBA" id="ARBA00022692"/>
    </source>
</evidence>
<dbReference type="PROSITE" id="PS00211">
    <property type="entry name" value="ABC_TRANSPORTER_1"/>
    <property type="match status" value="1"/>
</dbReference>
<feature type="transmembrane region" description="Helical" evidence="9">
    <location>
        <begin position="125"/>
        <end position="143"/>
    </location>
</feature>
<evidence type="ECO:0000313" key="12">
    <source>
        <dbReference type="EMBL" id="TMI84778.1"/>
    </source>
</evidence>
<dbReference type="FunFam" id="3.40.50.300:FF:000299">
    <property type="entry name" value="ABC transporter ATP-binding protein/permease"/>
    <property type="match status" value="1"/>
</dbReference>
<sequence>MTARGDRGYSPLAINVPMWREYTRFYHGSRRALISTVLVSVGQSLLVLPIAVLVRYAFDKVITNRDSGLLLLIGASILLVYMRLREELLGKLYTLSRAYYTVVDRSKLHASIVQDSDRLDAMSNALVAQLIPAIVTSVALSIVLTFLNWLLFLVLMGVTPLLFLASARIGKTLQERVRTFYRSFQTFSKGTLFVLQVMDLTRIQSGERFELDRQKKHLEDLQLTSAAMAWLSAALGLFQYTAIISTGIIILIIGGLSVARGSMTLGQLLSFYVAFGLLGTYLQIIGAAVPQVIAGNQSLATLFKVLRTEDEAPYSGRRQIAFQGKVSLESVTFQYKNQPVLHDVSLTLRPGTTLAIVGPNGAGKSTIVNLILGFYRPQHGQLRADGNPYSVLDLADLRRQMGVVMQDPIIFAGTILENITYGDPDLSAERVAEAAHMATADEFIQDLPNGYGTFVGESGVLLSGGQRQRIAIARALARRPRVLILDEPTNHLDRAAVRQVMANLRGIDTPLATLIISHDTDVIGVADIVSRLQEGRIVSSERVAVATAGNQ</sequence>
<dbReference type="Proteomes" id="UP000320048">
    <property type="component" value="Unassembled WGS sequence"/>
</dbReference>
<protein>
    <submittedName>
        <fullName evidence="12">ABC transporter ATP-binding protein</fullName>
    </submittedName>
</protein>
<evidence type="ECO:0000256" key="5">
    <source>
        <dbReference type="ARBA" id="ARBA00022741"/>
    </source>
</evidence>
<feature type="transmembrane region" description="Helical" evidence="9">
    <location>
        <begin position="68"/>
        <end position="84"/>
    </location>
</feature>
<dbReference type="InterPro" id="IPR011527">
    <property type="entry name" value="ABC1_TM_dom"/>
</dbReference>
<keyword evidence="2" id="KW-0813">Transport</keyword>
<keyword evidence="8 9" id="KW-0472">Membrane</keyword>
<dbReference type="InterPro" id="IPR003439">
    <property type="entry name" value="ABC_transporter-like_ATP-bd"/>
</dbReference>
<dbReference type="Pfam" id="PF00005">
    <property type="entry name" value="ABC_tran"/>
    <property type="match status" value="1"/>
</dbReference>
<evidence type="ECO:0000256" key="2">
    <source>
        <dbReference type="ARBA" id="ARBA00022448"/>
    </source>
</evidence>
<feature type="domain" description="ABC transmembrane type-1" evidence="11">
    <location>
        <begin position="80"/>
        <end position="294"/>
    </location>
</feature>
<keyword evidence="6 12" id="KW-0067">ATP-binding</keyword>
<feature type="transmembrane region" description="Helical" evidence="9">
    <location>
        <begin position="149"/>
        <end position="167"/>
    </location>
</feature>
<keyword evidence="4 9" id="KW-0812">Transmembrane</keyword>
<proteinExistence type="predicted"/>
<dbReference type="Gene3D" id="3.40.50.300">
    <property type="entry name" value="P-loop containing nucleotide triphosphate hydrolases"/>
    <property type="match status" value="1"/>
</dbReference>
<gene>
    <name evidence="12" type="ORF">E6H04_00595</name>
</gene>
<dbReference type="SUPFAM" id="SSF52540">
    <property type="entry name" value="P-loop containing nucleoside triphosphate hydrolases"/>
    <property type="match status" value="1"/>
</dbReference>
<dbReference type="CDD" id="cd07346">
    <property type="entry name" value="ABC_6TM_exporters"/>
    <property type="match status" value="1"/>
</dbReference>
<dbReference type="PANTHER" id="PTHR43394:SF1">
    <property type="entry name" value="ATP-BINDING CASSETTE SUB-FAMILY B MEMBER 10, MITOCHONDRIAL"/>
    <property type="match status" value="1"/>
</dbReference>
<dbReference type="Pfam" id="PF00664">
    <property type="entry name" value="ABC_membrane"/>
    <property type="match status" value="1"/>
</dbReference>
<accession>A0A537JMJ8</accession>
<dbReference type="GO" id="GO:0005886">
    <property type="term" value="C:plasma membrane"/>
    <property type="evidence" value="ECO:0007669"/>
    <property type="project" value="UniProtKB-SubCell"/>
</dbReference>
<evidence type="ECO:0000256" key="7">
    <source>
        <dbReference type="ARBA" id="ARBA00022989"/>
    </source>
</evidence>
<comment type="caution">
    <text evidence="12">The sequence shown here is derived from an EMBL/GenBank/DDBJ whole genome shotgun (WGS) entry which is preliminary data.</text>
</comment>
<dbReference type="EMBL" id="VBAO01000016">
    <property type="protein sequence ID" value="TMI84778.1"/>
    <property type="molecule type" value="Genomic_DNA"/>
</dbReference>
<dbReference type="GO" id="GO:0015421">
    <property type="term" value="F:ABC-type oligopeptide transporter activity"/>
    <property type="evidence" value="ECO:0007669"/>
    <property type="project" value="TreeGrafter"/>
</dbReference>
<dbReference type="PROSITE" id="PS50929">
    <property type="entry name" value="ABC_TM1F"/>
    <property type="match status" value="1"/>
</dbReference>
<evidence type="ECO:0000259" key="10">
    <source>
        <dbReference type="PROSITE" id="PS50893"/>
    </source>
</evidence>
<dbReference type="PROSITE" id="PS50893">
    <property type="entry name" value="ABC_TRANSPORTER_2"/>
    <property type="match status" value="1"/>
</dbReference>
<evidence type="ECO:0000256" key="3">
    <source>
        <dbReference type="ARBA" id="ARBA00022475"/>
    </source>
</evidence>
<evidence type="ECO:0000313" key="13">
    <source>
        <dbReference type="Proteomes" id="UP000320048"/>
    </source>
</evidence>
<dbReference type="InterPro" id="IPR017871">
    <property type="entry name" value="ABC_transporter-like_CS"/>
</dbReference>
<dbReference type="PANTHER" id="PTHR43394">
    <property type="entry name" value="ATP-DEPENDENT PERMEASE MDL1, MITOCHONDRIAL"/>
    <property type="match status" value="1"/>
</dbReference>
<evidence type="ECO:0000256" key="9">
    <source>
        <dbReference type="SAM" id="Phobius"/>
    </source>
</evidence>